<evidence type="ECO:0000313" key="1">
    <source>
        <dbReference type="EMBL" id="PIV31948.1"/>
    </source>
</evidence>
<accession>A0A2M7CQK7</accession>
<organism evidence="1 2">
    <name type="scientific">Candidatus Wolfebacteria bacterium CG02_land_8_20_14_3_00_37_12</name>
    <dbReference type="NCBI Taxonomy" id="1975066"/>
    <lineage>
        <taxon>Bacteria</taxon>
        <taxon>Candidatus Wolfeibacteriota</taxon>
    </lineage>
</organism>
<protein>
    <submittedName>
        <fullName evidence="1">Uncharacterized protein</fullName>
    </submittedName>
</protein>
<dbReference type="EMBL" id="PEUH01000008">
    <property type="protein sequence ID" value="PIV31948.1"/>
    <property type="molecule type" value="Genomic_DNA"/>
</dbReference>
<gene>
    <name evidence="1" type="ORF">COS33_00505</name>
</gene>
<evidence type="ECO:0000313" key="2">
    <source>
        <dbReference type="Proteomes" id="UP000230595"/>
    </source>
</evidence>
<proteinExistence type="predicted"/>
<dbReference type="Proteomes" id="UP000230595">
    <property type="component" value="Unassembled WGS sequence"/>
</dbReference>
<sequence>MVIALYDDIYKELLFRFATPPLWRGFVFKILIYNNIGAVESTHSLQAGGKRQRSHLYFLYVNKF</sequence>
<name>A0A2M7CQK7_9BACT</name>
<comment type="caution">
    <text evidence="1">The sequence shown here is derived from an EMBL/GenBank/DDBJ whole genome shotgun (WGS) entry which is preliminary data.</text>
</comment>
<dbReference type="AlphaFoldDB" id="A0A2M7CQK7"/>
<reference evidence="2" key="1">
    <citation type="submission" date="2017-09" db="EMBL/GenBank/DDBJ databases">
        <title>Depth-based differentiation of microbial function through sediment-hosted aquifers and enrichment of novel symbionts in the deep terrestrial subsurface.</title>
        <authorList>
            <person name="Probst A.J."/>
            <person name="Ladd B."/>
            <person name="Jarett J.K."/>
            <person name="Geller-Mcgrath D.E."/>
            <person name="Sieber C.M.K."/>
            <person name="Emerson J.B."/>
            <person name="Anantharaman K."/>
            <person name="Thomas B.C."/>
            <person name="Malmstrom R."/>
            <person name="Stieglmeier M."/>
            <person name="Klingl A."/>
            <person name="Woyke T."/>
            <person name="Ryan C.M."/>
            <person name="Banfield J.F."/>
        </authorList>
    </citation>
    <scope>NUCLEOTIDE SEQUENCE [LARGE SCALE GENOMIC DNA]</scope>
</reference>